<gene>
    <name evidence="5" type="ORF">KFL_000490310</name>
</gene>
<reference evidence="5 6" key="1">
    <citation type="journal article" date="2014" name="Nat. Commun.">
        <title>Klebsormidium flaccidum genome reveals primary factors for plant terrestrial adaptation.</title>
        <authorList>
            <person name="Hori K."/>
            <person name="Maruyama F."/>
            <person name="Fujisawa T."/>
            <person name="Togashi T."/>
            <person name="Yamamoto N."/>
            <person name="Seo M."/>
            <person name="Sato S."/>
            <person name="Yamada T."/>
            <person name="Mori H."/>
            <person name="Tajima N."/>
            <person name="Moriyama T."/>
            <person name="Ikeuchi M."/>
            <person name="Watanabe M."/>
            <person name="Wada H."/>
            <person name="Kobayashi K."/>
            <person name="Saito M."/>
            <person name="Masuda T."/>
            <person name="Sasaki-Sekimoto Y."/>
            <person name="Mashiguchi K."/>
            <person name="Awai K."/>
            <person name="Shimojima M."/>
            <person name="Masuda S."/>
            <person name="Iwai M."/>
            <person name="Nobusawa T."/>
            <person name="Narise T."/>
            <person name="Kondo S."/>
            <person name="Saito H."/>
            <person name="Sato R."/>
            <person name="Murakawa M."/>
            <person name="Ihara Y."/>
            <person name="Oshima-Yamada Y."/>
            <person name="Ohtaka K."/>
            <person name="Satoh M."/>
            <person name="Sonobe K."/>
            <person name="Ishii M."/>
            <person name="Ohtani R."/>
            <person name="Kanamori-Sato M."/>
            <person name="Honoki R."/>
            <person name="Miyazaki D."/>
            <person name="Mochizuki H."/>
            <person name="Umetsu J."/>
            <person name="Higashi K."/>
            <person name="Shibata D."/>
            <person name="Kamiya Y."/>
            <person name="Sato N."/>
            <person name="Nakamura Y."/>
            <person name="Tabata S."/>
            <person name="Ida S."/>
            <person name="Kurokawa K."/>
            <person name="Ohta H."/>
        </authorList>
    </citation>
    <scope>NUCLEOTIDE SEQUENCE [LARGE SCALE GENOMIC DNA]</scope>
    <source>
        <strain evidence="5 6">NIES-2285</strain>
    </source>
</reference>
<evidence type="ECO:0000259" key="4">
    <source>
        <dbReference type="Pfam" id="PF25390"/>
    </source>
</evidence>
<dbReference type="PROSITE" id="PS00626">
    <property type="entry name" value="RCC1_2"/>
    <property type="match status" value="1"/>
</dbReference>
<dbReference type="STRING" id="105231.A0A0U9HI53"/>
<sequence length="476" mass="49841">MSSSAAAGSSGPKAAEAGELLFAGVTDWTGVGRTEKAKLTPDAKAEKDATYPDLSLPTRLEAVKDIDFKIVASGSASAHAIAIDVDGQLYTWGRNENGQLGHGDLLQRNTPTVVEALKKHKIVKAAAGKQHTVVVTEDGTSFAFGSNKNGQLGTGNLKSEQETSPVKCLVQDATDVACGAEFTVWLTKKGVWSCGLPQYGQLGDGSDHEYNAKASSVQLVYEPQPTPKAIAGLNGKKVVRVACGNNHTVVSDEEGSVYTWGFGAYGRLGHKTPKDEWKPRKVDFFSNRMALPAGSLITAGGAFSGCTAVGGQLYMWGQIKPTGEAWMSPAPVHDLSGWNIRSMDCGSTSKIVSADDSCISFGNATHGELGYGPKGPKSSANAKKIDALNGFHVIKVAAGLAHTLFIVDRTVESEELEKLPVFQPTRDVEEGAAAEEGAKGKRKAPVGKGKAKAEPPAKKGKAAAAPAPAKKGRGKK</sequence>
<dbReference type="GO" id="GO:0051987">
    <property type="term" value="P:positive regulation of attachment of spindle microtubules to kinetochore"/>
    <property type="evidence" value="ECO:0000318"/>
    <property type="project" value="GO_Central"/>
</dbReference>
<name>A0A0U9HI53_KLENI</name>
<dbReference type="PROSITE" id="PS50012">
    <property type="entry name" value="RCC1_3"/>
    <property type="match status" value="5"/>
</dbReference>
<feature type="repeat" description="RCC1" evidence="2">
    <location>
        <begin position="356"/>
        <end position="409"/>
    </location>
</feature>
<evidence type="ECO:0000313" key="5">
    <source>
        <dbReference type="EMBL" id="GAQ80241.1"/>
    </source>
</evidence>
<dbReference type="InterPro" id="IPR058923">
    <property type="entry name" value="RCC1-like_dom"/>
</dbReference>
<dbReference type="PANTHER" id="PTHR46207">
    <property type="entry name" value="PROTEIN RCC2"/>
    <property type="match status" value="1"/>
</dbReference>
<keyword evidence="1" id="KW-0677">Repeat</keyword>
<dbReference type="OrthoDB" id="297375at2759"/>
<dbReference type="Gene3D" id="2.130.10.30">
    <property type="entry name" value="Regulator of chromosome condensation 1/beta-lactamase-inhibitor protein II"/>
    <property type="match status" value="2"/>
</dbReference>
<feature type="repeat" description="RCC1" evidence="2">
    <location>
        <begin position="255"/>
        <end position="310"/>
    </location>
</feature>
<proteinExistence type="predicted"/>
<evidence type="ECO:0000256" key="3">
    <source>
        <dbReference type="SAM" id="MobiDB-lite"/>
    </source>
</evidence>
<feature type="region of interest" description="Disordered" evidence="3">
    <location>
        <begin position="422"/>
        <end position="476"/>
    </location>
</feature>
<organism evidence="5 6">
    <name type="scientific">Klebsormidium nitens</name>
    <name type="common">Green alga</name>
    <name type="synonym">Ulothrix nitens</name>
    <dbReference type="NCBI Taxonomy" id="105231"/>
    <lineage>
        <taxon>Eukaryota</taxon>
        <taxon>Viridiplantae</taxon>
        <taxon>Streptophyta</taxon>
        <taxon>Klebsormidiophyceae</taxon>
        <taxon>Klebsormidiales</taxon>
        <taxon>Klebsormidiaceae</taxon>
        <taxon>Klebsormidium</taxon>
    </lineage>
</organism>
<accession>A0A0U9HI53</accession>
<dbReference type="SUPFAM" id="SSF50985">
    <property type="entry name" value="RCC1/BLIP-II"/>
    <property type="match status" value="1"/>
</dbReference>
<dbReference type="GO" id="GO:0072356">
    <property type="term" value="P:chromosome passenger complex localization to kinetochore"/>
    <property type="evidence" value="ECO:0000318"/>
    <property type="project" value="GO_Central"/>
</dbReference>
<dbReference type="Pfam" id="PF25390">
    <property type="entry name" value="WD40_RLD"/>
    <property type="match status" value="1"/>
</dbReference>
<feature type="repeat" description="RCC1" evidence="2">
    <location>
        <begin position="139"/>
        <end position="189"/>
    </location>
</feature>
<dbReference type="PANTHER" id="PTHR46207:SF1">
    <property type="entry name" value="PROTEIN RCC2"/>
    <property type="match status" value="1"/>
</dbReference>
<dbReference type="InterPro" id="IPR009091">
    <property type="entry name" value="RCC1/BLIP-II"/>
</dbReference>
<dbReference type="InterPro" id="IPR028641">
    <property type="entry name" value="RCC2"/>
</dbReference>
<keyword evidence="6" id="KW-1185">Reference proteome</keyword>
<feature type="domain" description="RCC1-like" evidence="4">
    <location>
        <begin position="16"/>
        <end position="318"/>
    </location>
</feature>
<evidence type="ECO:0000256" key="2">
    <source>
        <dbReference type="PROSITE-ProRule" id="PRU00235"/>
    </source>
</evidence>
<feature type="repeat" description="RCC1" evidence="2">
    <location>
        <begin position="189"/>
        <end position="254"/>
    </location>
</feature>
<evidence type="ECO:0000313" key="6">
    <source>
        <dbReference type="Proteomes" id="UP000054558"/>
    </source>
</evidence>
<dbReference type="PRINTS" id="PR00633">
    <property type="entry name" value="RCCNDNSATION"/>
</dbReference>
<dbReference type="GO" id="GO:0031267">
    <property type="term" value="F:small GTPase binding"/>
    <property type="evidence" value="ECO:0000318"/>
    <property type="project" value="GO_Central"/>
</dbReference>
<dbReference type="GO" id="GO:0016020">
    <property type="term" value="C:membrane"/>
    <property type="evidence" value="ECO:0000318"/>
    <property type="project" value="GO_Central"/>
</dbReference>
<dbReference type="OMA" id="EFTMILD"/>
<dbReference type="EMBL" id="DF236998">
    <property type="protein sequence ID" value="GAQ80241.1"/>
    <property type="molecule type" value="Genomic_DNA"/>
</dbReference>
<feature type="repeat" description="RCC1" evidence="2">
    <location>
        <begin position="87"/>
        <end position="138"/>
    </location>
</feature>
<evidence type="ECO:0000256" key="1">
    <source>
        <dbReference type="ARBA" id="ARBA00022737"/>
    </source>
</evidence>
<dbReference type="InterPro" id="IPR000408">
    <property type="entry name" value="Reg_chr_condens"/>
</dbReference>
<protein>
    <recommendedName>
        <fullName evidence="4">RCC1-like domain-containing protein</fullName>
    </recommendedName>
</protein>
<dbReference type="AlphaFoldDB" id="A0A0U9HI53"/>
<dbReference type="Proteomes" id="UP000054558">
    <property type="component" value="Unassembled WGS sequence"/>
</dbReference>